<dbReference type="OrthoDB" id="8480939at2"/>
<feature type="chain" id="PRO_5023017635" evidence="1">
    <location>
        <begin position="21"/>
        <end position="79"/>
    </location>
</feature>
<sequence>MRQTLLWATLAVTLAAPAFANQCPMLMGRIEEAMATSSTDEAIKSQATTLLEEGRAAHEAGDHATSEAKLNEALALLGQ</sequence>
<dbReference type="AlphaFoldDB" id="A0A5C4N0W0"/>
<protein>
    <submittedName>
        <fullName evidence="2">Uncharacterized protein</fullName>
    </submittedName>
</protein>
<evidence type="ECO:0000313" key="3">
    <source>
        <dbReference type="Proteomes" id="UP000305887"/>
    </source>
</evidence>
<evidence type="ECO:0000256" key="1">
    <source>
        <dbReference type="SAM" id="SignalP"/>
    </source>
</evidence>
<keyword evidence="1" id="KW-0732">Signal</keyword>
<name>A0A5C4N0W0_9RHOB</name>
<gene>
    <name evidence="2" type="ORF">FHG66_08060</name>
</gene>
<feature type="signal peptide" evidence="1">
    <location>
        <begin position="1"/>
        <end position="20"/>
    </location>
</feature>
<keyword evidence="3" id="KW-1185">Reference proteome</keyword>
<dbReference type="EMBL" id="VDFU01000007">
    <property type="protein sequence ID" value="TNC50443.1"/>
    <property type="molecule type" value="Genomic_DNA"/>
</dbReference>
<organism evidence="2 3">
    <name type="scientific">Rubellimicrobium rubrum</name>
    <dbReference type="NCBI Taxonomy" id="2585369"/>
    <lineage>
        <taxon>Bacteria</taxon>
        <taxon>Pseudomonadati</taxon>
        <taxon>Pseudomonadota</taxon>
        <taxon>Alphaproteobacteria</taxon>
        <taxon>Rhodobacterales</taxon>
        <taxon>Roseobacteraceae</taxon>
        <taxon>Rubellimicrobium</taxon>
    </lineage>
</organism>
<proteinExistence type="predicted"/>
<evidence type="ECO:0000313" key="2">
    <source>
        <dbReference type="EMBL" id="TNC50443.1"/>
    </source>
</evidence>
<accession>A0A5C4N0W0</accession>
<reference evidence="2 3" key="1">
    <citation type="submission" date="2019-06" db="EMBL/GenBank/DDBJ databases">
        <title>YIM 131921 draft genome.</title>
        <authorList>
            <person name="Jiang L."/>
        </authorList>
    </citation>
    <scope>NUCLEOTIDE SEQUENCE [LARGE SCALE GENOMIC DNA]</scope>
    <source>
        <strain evidence="2 3">YIM 131921</strain>
    </source>
</reference>
<comment type="caution">
    <text evidence="2">The sequence shown here is derived from an EMBL/GenBank/DDBJ whole genome shotgun (WGS) entry which is preliminary data.</text>
</comment>
<dbReference type="Proteomes" id="UP000305887">
    <property type="component" value="Unassembled WGS sequence"/>
</dbReference>
<dbReference type="RefSeq" id="WP_139076239.1">
    <property type="nucleotide sequence ID" value="NZ_VDFU01000007.1"/>
</dbReference>